<organism evidence="4 5">
    <name type="scientific">Rhizopus azygosporus</name>
    <name type="common">Rhizopus microsporus var. azygosporus</name>
    <dbReference type="NCBI Taxonomy" id="86630"/>
    <lineage>
        <taxon>Eukaryota</taxon>
        <taxon>Fungi</taxon>
        <taxon>Fungi incertae sedis</taxon>
        <taxon>Mucoromycota</taxon>
        <taxon>Mucoromycotina</taxon>
        <taxon>Mucoromycetes</taxon>
        <taxon>Mucorales</taxon>
        <taxon>Mucorineae</taxon>
        <taxon>Rhizopodaceae</taxon>
        <taxon>Rhizopus</taxon>
    </lineage>
</organism>
<dbReference type="Pfam" id="PF13359">
    <property type="entry name" value="DDE_Tnp_4"/>
    <property type="match status" value="1"/>
</dbReference>
<accession>A0A367ITN6</accession>
<comment type="cofactor">
    <cofactor evidence="1">
        <name>a divalent metal cation</name>
        <dbReference type="ChEBI" id="CHEBI:60240"/>
    </cofactor>
</comment>
<dbReference type="InterPro" id="IPR027806">
    <property type="entry name" value="HARBI1_dom"/>
</dbReference>
<feature type="domain" description="DDE Tnp4" evidence="3">
    <location>
        <begin position="190"/>
        <end position="342"/>
    </location>
</feature>
<dbReference type="GO" id="GO:0046872">
    <property type="term" value="F:metal ion binding"/>
    <property type="evidence" value="ECO:0007669"/>
    <property type="project" value="UniProtKB-KW"/>
</dbReference>
<evidence type="ECO:0000256" key="1">
    <source>
        <dbReference type="ARBA" id="ARBA00001968"/>
    </source>
</evidence>
<keyword evidence="5" id="KW-1185">Reference proteome</keyword>
<comment type="caution">
    <text evidence="4">The sequence shown here is derived from an EMBL/GenBank/DDBJ whole genome shotgun (WGS) entry which is preliminary data.</text>
</comment>
<dbReference type="AlphaFoldDB" id="A0A367ITN6"/>
<feature type="non-terminal residue" evidence="4">
    <location>
        <position position="373"/>
    </location>
</feature>
<reference evidence="4 5" key="1">
    <citation type="journal article" date="2018" name="G3 (Bethesda)">
        <title>Phylogenetic and Phylogenomic Definition of Rhizopus Species.</title>
        <authorList>
            <person name="Gryganskyi A.P."/>
            <person name="Golan J."/>
            <person name="Dolatabadi S."/>
            <person name="Mondo S."/>
            <person name="Robb S."/>
            <person name="Idnurm A."/>
            <person name="Muszewska A."/>
            <person name="Steczkiewicz K."/>
            <person name="Masonjones S."/>
            <person name="Liao H.L."/>
            <person name="Gajdeczka M.T."/>
            <person name="Anike F."/>
            <person name="Vuek A."/>
            <person name="Anishchenko I.M."/>
            <person name="Voigt K."/>
            <person name="de Hoog G.S."/>
            <person name="Smith M.E."/>
            <person name="Heitman J."/>
            <person name="Vilgalys R."/>
            <person name="Stajich J.E."/>
        </authorList>
    </citation>
    <scope>NUCLEOTIDE SEQUENCE [LARGE SCALE GENOMIC DNA]</scope>
    <source>
        <strain evidence="4 5">CBS 357.93</strain>
    </source>
</reference>
<proteinExistence type="predicted"/>
<keyword evidence="2" id="KW-0479">Metal-binding</keyword>
<gene>
    <name evidence="4" type="ORF">CU097_001417</name>
</gene>
<dbReference type="OrthoDB" id="2267591at2759"/>
<evidence type="ECO:0000313" key="5">
    <source>
        <dbReference type="Proteomes" id="UP000252139"/>
    </source>
</evidence>
<protein>
    <recommendedName>
        <fullName evidence="3">DDE Tnp4 domain-containing protein</fullName>
    </recommendedName>
</protein>
<dbReference type="STRING" id="86630.A0A367ITN6"/>
<evidence type="ECO:0000256" key="2">
    <source>
        <dbReference type="ARBA" id="ARBA00022723"/>
    </source>
</evidence>
<evidence type="ECO:0000259" key="3">
    <source>
        <dbReference type="Pfam" id="PF13359"/>
    </source>
</evidence>
<dbReference type="Proteomes" id="UP000252139">
    <property type="component" value="Unassembled WGS sequence"/>
</dbReference>
<dbReference type="EMBL" id="PJQL01003598">
    <property type="protein sequence ID" value="RCH81064.1"/>
    <property type="molecule type" value="Genomic_DNA"/>
</dbReference>
<name>A0A367ITN6_RHIAZ</name>
<evidence type="ECO:0000313" key="4">
    <source>
        <dbReference type="EMBL" id="RCH81064.1"/>
    </source>
</evidence>
<sequence length="373" mass="42232">MPLCPHISHSGDNPMTLVDATIKECGELLNKHWSFLDWEWPTIQRSKYHRTSTKEIPSIGMVKELVLQRLGIIPVFFFLVVLFGTQDYSGPYSNVEKGLLLLYHLLTGCSMADMGQFIPKSSFHQLHKEFYEKRGGELSQMITRMLGAMFSSVRIRLLCAAENNPVDFRHVTLFLDGHDTRVSYKGEGGSSLYSYKLKKSGFRTQVCTDINGMILFVSESMPCKDFNDGTMFVQMDMGSKIHPVDCVALDGGYTQFIDQVVASSPSLSPKNFCCPIRKQRGVPLSGSEVLFNDMFGSFRSRIESTFGELVSTFHKFSNRAPVRVTTVDTFMLQFQLACLLLNTKNFTRMLNIPVQAHHSLWTQLGFDYMGQQV</sequence>